<protein>
    <submittedName>
        <fullName evidence="1">Uncharacterized protein</fullName>
    </submittedName>
</protein>
<accession>A0ACC6P1J4</accession>
<name>A0ACC6P1J4_9BURK</name>
<gene>
    <name evidence="1" type="ORF">RV045_06445</name>
</gene>
<dbReference type="EMBL" id="JAWDIE010000008">
    <property type="protein sequence ID" value="MEJ7138068.1"/>
    <property type="molecule type" value="Genomic_DNA"/>
</dbReference>
<sequence length="328" mass="34895">MSTIPETDPLKPPPGVILLHSPQLIAWVLPYGARLMQLWWRAAPGGPRPLTLGYADPASYRQDRMSLGAVCGRYANRLDGARLAQGGQTWRLDANHPLGHCLHGGAAGFGQRDWTVAPAQDSSQVTLLLDSAAGDMGFPGRCQAQVVYRLEGASLVWQAQASLDRPSPVNLLQHSYWNLDASGHLRGHHLQADALAWLPTDARELPLPAQPTAGSTLDFHAGRALTAADTALDAALVLTPPATGLRRVARLAVADLALTLSTDRPLLHLYGAGGLQPTAQPLGAAHTAGAALCLETEDLPNGPALGADVWYGPQRDYSHAMRLDFTTP</sequence>
<evidence type="ECO:0000313" key="2">
    <source>
        <dbReference type="Proteomes" id="UP001364695"/>
    </source>
</evidence>
<keyword evidence="2" id="KW-1185">Reference proteome</keyword>
<reference evidence="1" key="1">
    <citation type="submission" date="2023-10" db="EMBL/GenBank/DDBJ databases">
        <title>Amphibacter perezi, gen. nov., sp. nov. a novel taxa of the family Comamonadaceae, class Betaproteobacteria isolated from the skin microbiota of Pelophylax perezi from different populations.</title>
        <authorList>
            <person name="Costa S."/>
            <person name="Proenca D.N."/>
            <person name="Lopes I."/>
            <person name="Morais P.V."/>
        </authorList>
    </citation>
    <scope>NUCLEOTIDE SEQUENCE</scope>
    <source>
        <strain evidence="1">SL12-8</strain>
    </source>
</reference>
<proteinExistence type="predicted"/>
<organism evidence="1 2">
    <name type="scientific">Amphibiibacter pelophylacis</name>
    <dbReference type="NCBI Taxonomy" id="1799477"/>
    <lineage>
        <taxon>Bacteria</taxon>
        <taxon>Pseudomonadati</taxon>
        <taxon>Pseudomonadota</taxon>
        <taxon>Betaproteobacteria</taxon>
        <taxon>Burkholderiales</taxon>
        <taxon>Sphaerotilaceae</taxon>
        <taxon>Amphibiibacter</taxon>
    </lineage>
</organism>
<dbReference type="Proteomes" id="UP001364695">
    <property type="component" value="Unassembled WGS sequence"/>
</dbReference>
<evidence type="ECO:0000313" key="1">
    <source>
        <dbReference type="EMBL" id="MEJ7138068.1"/>
    </source>
</evidence>
<comment type="caution">
    <text evidence="1">The sequence shown here is derived from an EMBL/GenBank/DDBJ whole genome shotgun (WGS) entry which is preliminary data.</text>
</comment>